<dbReference type="OrthoDB" id="3531694at2759"/>
<name>A0A5M9MT86_9EURO</name>
<accession>A0A5M9MT86</accession>
<dbReference type="Proteomes" id="UP000324241">
    <property type="component" value="Unassembled WGS sequence"/>
</dbReference>
<evidence type="ECO:0000313" key="1">
    <source>
        <dbReference type="EMBL" id="KAA8650295.1"/>
    </source>
</evidence>
<dbReference type="GeneID" id="54325680"/>
<reference evidence="1 2" key="1">
    <citation type="submission" date="2019-08" db="EMBL/GenBank/DDBJ databases">
        <title>The genome sequence of a newly discovered highly antifungal drug resistant Aspergillus species, Aspergillus tanneri NIH 1004.</title>
        <authorList>
            <person name="Mounaud S."/>
            <person name="Singh I."/>
            <person name="Joardar V."/>
            <person name="Pakala S."/>
            <person name="Pakala S."/>
            <person name="Venepally P."/>
            <person name="Chung J.K."/>
            <person name="Losada L."/>
            <person name="Nierman W.C."/>
        </authorList>
    </citation>
    <scope>NUCLEOTIDE SEQUENCE [LARGE SCALE GENOMIC DNA]</scope>
    <source>
        <strain evidence="1 2">NIH1004</strain>
    </source>
</reference>
<protein>
    <submittedName>
        <fullName evidence="1">Uncharacterized protein</fullName>
    </submittedName>
</protein>
<comment type="caution">
    <text evidence="1">The sequence shown here is derived from an EMBL/GenBank/DDBJ whole genome shotgun (WGS) entry which is preliminary data.</text>
</comment>
<organism evidence="1 2">
    <name type="scientific">Aspergillus tanneri</name>
    <dbReference type="NCBI Taxonomy" id="1220188"/>
    <lineage>
        <taxon>Eukaryota</taxon>
        <taxon>Fungi</taxon>
        <taxon>Dikarya</taxon>
        <taxon>Ascomycota</taxon>
        <taxon>Pezizomycotina</taxon>
        <taxon>Eurotiomycetes</taxon>
        <taxon>Eurotiomycetidae</taxon>
        <taxon>Eurotiales</taxon>
        <taxon>Aspergillaceae</taxon>
        <taxon>Aspergillus</taxon>
        <taxon>Aspergillus subgen. Circumdati</taxon>
    </lineage>
</organism>
<dbReference type="RefSeq" id="XP_033429656.1">
    <property type="nucleotide sequence ID" value="XM_033567661.1"/>
</dbReference>
<proteinExistence type="predicted"/>
<evidence type="ECO:0000313" key="2">
    <source>
        <dbReference type="Proteomes" id="UP000324241"/>
    </source>
</evidence>
<dbReference type="AlphaFoldDB" id="A0A5M9MT86"/>
<sequence length="78" mass="8744">MQRSPARLFEITGKISVDDVVAKSGPGWRSGINVAVPSLRAKYPRATTAQFKYRLLSGDRLLSQYMSPKQRSPASFDW</sequence>
<gene>
    <name evidence="1" type="ORF">ATNIH1004_002978</name>
</gene>
<dbReference type="EMBL" id="QUQM01000001">
    <property type="protein sequence ID" value="KAA8650295.1"/>
    <property type="molecule type" value="Genomic_DNA"/>
</dbReference>